<comment type="caution">
    <text evidence="12">The sequence shown here is derived from an EMBL/GenBank/DDBJ whole genome shotgun (WGS) entry which is preliminary data.</text>
</comment>
<evidence type="ECO:0000256" key="3">
    <source>
        <dbReference type="ARBA" id="ARBA00022676"/>
    </source>
</evidence>
<evidence type="ECO:0000256" key="4">
    <source>
        <dbReference type="ARBA" id="ARBA00022679"/>
    </source>
</evidence>
<dbReference type="SUPFAM" id="SSF53955">
    <property type="entry name" value="Lysozyme-like"/>
    <property type="match status" value="1"/>
</dbReference>
<name>A0ABV1JGE5_9ACTN</name>
<dbReference type="InterPro" id="IPR050396">
    <property type="entry name" value="Glycosyltr_51/Transpeptidase"/>
</dbReference>
<protein>
    <submittedName>
        <fullName evidence="12">PBP1A family penicillin-binding protein</fullName>
    </submittedName>
</protein>
<keyword evidence="13" id="KW-1185">Reference proteome</keyword>
<evidence type="ECO:0000313" key="13">
    <source>
        <dbReference type="Proteomes" id="UP001487305"/>
    </source>
</evidence>
<comment type="catalytic activity">
    <reaction evidence="7">
        <text>Preferential cleavage: (Ac)2-L-Lys-D-Ala-|-D-Ala. Also transpeptidation of peptidyl-alanyl moieties that are N-acyl substituents of D-alanine.</text>
        <dbReference type="EC" id="3.4.16.4"/>
    </reaction>
</comment>
<feature type="compositionally biased region" description="Basic and acidic residues" evidence="9">
    <location>
        <begin position="654"/>
        <end position="684"/>
    </location>
</feature>
<proteinExistence type="predicted"/>
<evidence type="ECO:0000313" key="12">
    <source>
        <dbReference type="EMBL" id="MEQ3364164.1"/>
    </source>
</evidence>
<keyword evidence="1" id="KW-0121">Carboxypeptidase</keyword>
<keyword evidence="2" id="KW-0645">Protease</keyword>
<evidence type="ECO:0000256" key="2">
    <source>
        <dbReference type="ARBA" id="ARBA00022670"/>
    </source>
</evidence>
<dbReference type="SUPFAM" id="SSF56601">
    <property type="entry name" value="beta-lactamase/transpeptidase-like"/>
    <property type="match status" value="1"/>
</dbReference>
<evidence type="ECO:0000256" key="6">
    <source>
        <dbReference type="ARBA" id="ARBA00023268"/>
    </source>
</evidence>
<dbReference type="NCBIfam" id="TIGR02074">
    <property type="entry name" value="PBP_1a_fam"/>
    <property type="match status" value="1"/>
</dbReference>
<evidence type="ECO:0000256" key="7">
    <source>
        <dbReference type="ARBA" id="ARBA00034000"/>
    </source>
</evidence>
<dbReference type="Gene3D" id="3.40.710.10">
    <property type="entry name" value="DD-peptidase/beta-lactamase superfamily"/>
    <property type="match status" value="1"/>
</dbReference>
<dbReference type="PANTHER" id="PTHR32282:SF33">
    <property type="entry name" value="PEPTIDOGLYCAN GLYCOSYLTRANSFERASE"/>
    <property type="match status" value="1"/>
</dbReference>
<feature type="compositionally biased region" description="Acidic residues" evidence="9">
    <location>
        <begin position="685"/>
        <end position="697"/>
    </location>
</feature>
<accession>A0ABV1JGE5</accession>
<dbReference type="Pfam" id="PF00912">
    <property type="entry name" value="Transgly"/>
    <property type="match status" value="1"/>
</dbReference>
<dbReference type="InterPro" id="IPR001264">
    <property type="entry name" value="Glyco_trans_51"/>
</dbReference>
<dbReference type="InterPro" id="IPR023346">
    <property type="entry name" value="Lysozyme-like_dom_sf"/>
</dbReference>
<evidence type="ECO:0000259" key="11">
    <source>
        <dbReference type="Pfam" id="PF00912"/>
    </source>
</evidence>
<dbReference type="InterPro" id="IPR012338">
    <property type="entry name" value="Beta-lactam/transpept-like"/>
</dbReference>
<dbReference type="InterPro" id="IPR001460">
    <property type="entry name" value="PCN-bd_Tpept"/>
</dbReference>
<reference evidence="12 13" key="1">
    <citation type="submission" date="2024-04" db="EMBL/GenBank/DDBJ databases">
        <title>Human intestinal bacterial collection.</title>
        <authorList>
            <person name="Pauvert C."/>
            <person name="Hitch T.C.A."/>
            <person name="Clavel T."/>
        </authorList>
    </citation>
    <scope>NUCLEOTIDE SEQUENCE [LARGE SCALE GENOMIC DNA]</scope>
    <source>
        <strain evidence="12 13">CLA-KB-H42</strain>
    </source>
</reference>
<comment type="catalytic activity">
    <reaction evidence="8">
        <text>[GlcNAc-(1-&gt;4)-Mur2Ac(oyl-L-Ala-gamma-D-Glu-L-Lys-D-Ala-D-Ala)](n)-di-trans,octa-cis-undecaprenyl diphosphate + beta-D-GlcNAc-(1-&gt;4)-Mur2Ac(oyl-L-Ala-gamma-D-Glu-L-Lys-D-Ala-D-Ala)-di-trans,octa-cis-undecaprenyl diphosphate = [GlcNAc-(1-&gt;4)-Mur2Ac(oyl-L-Ala-gamma-D-Glu-L-Lys-D-Ala-D-Ala)](n+1)-di-trans,octa-cis-undecaprenyl diphosphate + di-trans,octa-cis-undecaprenyl diphosphate + H(+)</text>
        <dbReference type="Rhea" id="RHEA:23708"/>
        <dbReference type="Rhea" id="RHEA-COMP:9602"/>
        <dbReference type="Rhea" id="RHEA-COMP:9603"/>
        <dbReference type="ChEBI" id="CHEBI:15378"/>
        <dbReference type="ChEBI" id="CHEBI:58405"/>
        <dbReference type="ChEBI" id="CHEBI:60033"/>
        <dbReference type="ChEBI" id="CHEBI:78435"/>
        <dbReference type="EC" id="2.4.99.28"/>
    </reaction>
</comment>
<organism evidence="12 13">
    <name type="scientific">Raoultibacter massiliensis</name>
    <dbReference type="NCBI Taxonomy" id="1852371"/>
    <lineage>
        <taxon>Bacteria</taxon>
        <taxon>Bacillati</taxon>
        <taxon>Actinomycetota</taxon>
        <taxon>Coriobacteriia</taxon>
        <taxon>Eggerthellales</taxon>
        <taxon>Eggerthellaceae</taxon>
        <taxon>Raoultibacter</taxon>
    </lineage>
</organism>
<dbReference type="Gene3D" id="1.10.3810.10">
    <property type="entry name" value="Biosynthetic peptidoglycan transglycosylase-like"/>
    <property type="match status" value="1"/>
</dbReference>
<feature type="domain" description="Penicillin-binding protein transpeptidase" evidence="10">
    <location>
        <begin position="340"/>
        <end position="595"/>
    </location>
</feature>
<dbReference type="PANTHER" id="PTHR32282">
    <property type="entry name" value="BINDING PROTEIN TRANSPEPTIDASE, PUTATIVE-RELATED"/>
    <property type="match status" value="1"/>
</dbReference>
<dbReference type="Pfam" id="PF00905">
    <property type="entry name" value="Transpeptidase"/>
    <property type="match status" value="1"/>
</dbReference>
<gene>
    <name evidence="12" type="ORF">AAA083_14380</name>
</gene>
<dbReference type="Proteomes" id="UP001487305">
    <property type="component" value="Unassembled WGS sequence"/>
</dbReference>
<evidence type="ECO:0000256" key="1">
    <source>
        <dbReference type="ARBA" id="ARBA00022645"/>
    </source>
</evidence>
<keyword evidence="3" id="KW-0328">Glycosyltransferase</keyword>
<dbReference type="RefSeq" id="WP_349227933.1">
    <property type="nucleotide sequence ID" value="NZ_JBBNOP010000017.1"/>
</dbReference>
<evidence type="ECO:0000256" key="5">
    <source>
        <dbReference type="ARBA" id="ARBA00022801"/>
    </source>
</evidence>
<feature type="region of interest" description="Disordered" evidence="9">
    <location>
        <begin position="620"/>
        <end position="726"/>
    </location>
</feature>
<dbReference type="InterPro" id="IPR036950">
    <property type="entry name" value="PBP_transglycosylase"/>
</dbReference>
<keyword evidence="5" id="KW-0378">Hydrolase</keyword>
<dbReference type="EMBL" id="JBBNOP010000017">
    <property type="protein sequence ID" value="MEQ3364164.1"/>
    <property type="molecule type" value="Genomic_DNA"/>
</dbReference>
<feature type="domain" description="Glycosyl transferase family 51" evidence="11">
    <location>
        <begin position="75"/>
        <end position="249"/>
    </location>
</feature>
<feature type="compositionally biased region" description="Pro residues" evidence="9">
    <location>
        <begin position="698"/>
        <end position="710"/>
    </location>
</feature>
<keyword evidence="6" id="KW-0511">Multifunctional enzyme</keyword>
<evidence type="ECO:0000259" key="10">
    <source>
        <dbReference type="Pfam" id="PF00905"/>
    </source>
</evidence>
<evidence type="ECO:0000256" key="8">
    <source>
        <dbReference type="ARBA" id="ARBA00049902"/>
    </source>
</evidence>
<evidence type="ECO:0000256" key="9">
    <source>
        <dbReference type="SAM" id="MobiDB-lite"/>
    </source>
</evidence>
<sequence>MASRSIKNRPDVKKKNKWAAPLAVLAVFIAVVAAGVGGVWALGESWLQDLPEYKNVDQFNTARKTTVYANDHTTVLAEFYLEDREPVEIDQISQYVLEGTVATEDERFYEHGGFDLWGIARAVVVNLTGSSREGASTITQQFVRNTILSAEANDISIKRKVREMYLSMKIEEVYSKDEILLMYLNTINYGSGAYGIEAAAQRYFSKSAADLTLVEAATLIGIPQSPTYNNPIDYPDACQDRRNLVLNRMLTNGYITQAEYDEAVNTPLELNVTERSNDGIYKYPYFTSYVREYLLEQYSTSEIFEGGWTVYTTIDPTLQDEAEAAAQAKRDTLADNFDVAMTVVDPETGYVKAMVGGRDYYANQWNFATQAERQPGSSFKTFTLIAALEAGISPQTMVDCSTTMTVDGAKISNIYNINYGTRSIARAFAVSSNTGFVRLSKSLGPEKVAEVAERMGISSELRPVATLTLGTSEVTTIDMAEAYGAIANGGVKHDAIGVEQILDRNGNVIEDHSTDSGERVITPEVASAATQVMQGVINTSEGTGTRAALASGQPVAGKTGTSDNYSDIWFCGFTPQLSVAIWIGDPRGINEGRESLSSDETATTVFRDFMTAALEGQPIEQFKTASAPPYKTYTDSKWNIGGSSSSSSDDEDEEAKKKAEEDAKKKQEEEDAKKNEEDDKKDPEPAPDPEPTPDPEPDPTPTPDPDPPVNPSSGAAKPASYRSIDTATQALGSTNFAWPSYAVRNDWISELSSGNGISFRTISLSTA</sequence>
<keyword evidence="4" id="KW-0808">Transferase</keyword>